<evidence type="ECO:0000313" key="15">
    <source>
        <dbReference type="Proteomes" id="UP000695022"/>
    </source>
</evidence>
<feature type="compositionally biased region" description="Polar residues" evidence="10">
    <location>
        <begin position="67"/>
        <end position="84"/>
    </location>
</feature>
<sequence length="552" mass="61186">MLATQLNGLVESGQLEANTVIQLEKYLCNKVQPDRKVVIMLQVSVVAPGAEVGGMIGSPVTYQSTAGDTQANSNAPAASATKPNVSAPPAKKPSFYSNKAPAMPVGGNQERTPGSTQAAIFPIDSLTPYQNRWSIKVRVTKKSSIRTWSNSRGDGKLFSLDLIDESGEIRATAFNQECDKYFDMLELDKVYIISKAQLKTANKNFTTIKNDYEMTFSRDTEVTLCMDESANIPKMSFNFVPISELAKVQKDAMIDVVGVCKSAGDLATIMTKTTNRELSKRDITLVDGTQTEVRLTIWGEEAEKFNADNMPVIAVKGARVSDFGGVSLSVLMSSTLMINPDIEEAHKLRGWWDTEGLNTQTQSLSNLVGGGGGGPANWKTFMEMKTENLGHGDKPDYFSVKATAVFFRKENCLYQACPTEQCNKKVIDNGDNTFRCEKCAKDFDSFKWRMLLSMNLADFTDSAWVTCFSDAGAQVLGVDASALGTYKTDDEDKFHQVFTEATFKPHIFKLRTKMETYNDESRLKTVCMMAQPVNWCEYNQRLIDDIQRMMAM</sequence>
<evidence type="ECO:0000256" key="1">
    <source>
        <dbReference type="ARBA" id="ARBA00004123"/>
    </source>
</evidence>
<reference evidence="16" key="1">
    <citation type="submission" date="2025-08" db="UniProtKB">
        <authorList>
            <consortium name="RefSeq"/>
        </authorList>
    </citation>
    <scope>IDENTIFICATION</scope>
</reference>
<dbReference type="InterPro" id="IPR013955">
    <property type="entry name" value="Rep_factor-A_C"/>
</dbReference>
<dbReference type="InterPro" id="IPR007199">
    <property type="entry name" value="Rep_factor-A_N"/>
</dbReference>
<feature type="domain" description="Replication factor A C-terminal" evidence="13">
    <location>
        <begin position="397"/>
        <end position="542"/>
    </location>
</feature>
<feature type="domain" description="Replication factor-A protein 1 N-terminal" evidence="12">
    <location>
        <begin position="1"/>
        <end position="47"/>
    </location>
</feature>
<proteinExistence type="inferred from homology"/>
<evidence type="ECO:0000259" key="14">
    <source>
        <dbReference type="Pfam" id="PF16900"/>
    </source>
</evidence>
<dbReference type="Pfam" id="PF04057">
    <property type="entry name" value="Rep-A_N"/>
    <property type="match status" value="1"/>
</dbReference>
<feature type="domain" description="OB" evidence="11">
    <location>
        <begin position="133"/>
        <end position="204"/>
    </location>
</feature>
<keyword evidence="8 9" id="KW-0539">Nucleus</keyword>
<gene>
    <name evidence="16" type="primary">LOC106817223</name>
</gene>
<organism evidence="15 16">
    <name type="scientific">Priapulus caudatus</name>
    <name type="common">Priapulid worm</name>
    <dbReference type="NCBI Taxonomy" id="37621"/>
    <lineage>
        <taxon>Eukaryota</taxon>
        <taxon>Metazoa</taxon>
        <taxon>Ecdysozoa</taxon>
        <taxon>Scalidophora</taxon>
        <taxon>Priapulida</taxon>
        <taxon>Priapulimorpha</taxon>
        <taxon>Priapulimorphida</taxon>
        <taxon>Priapulidae</taxon>
        <taxon>Priapulus</taxon>
    </lineage>
</organism>
<evidence type="ECO:0000259" key="11">
    <source>
        <dbReference type="Pfam" id="PF01336"/>
    </source>
</evidence>
<feature type="domain" description="Replication protein A OB" evidence="14">
    <location>
        <begin position="242"/>
        <end position="339"/>
    </location>
</feature>
<keyword evidence="3 9" id="KW-0235">DNA replication</keyword>
<evidence type="ECO:0000256" key="10">
    <source>
        <dbReference type="SAM" id="MobiDB-lite"/>
    </source>
</evidence>
<evidence type="ECO:0000256" key="9">
    <source>
        <dbReference type="RuleBase" id="RU364130"/>
    </source>
</evidence>
<evidence type="ECO:0000256" key="6">
    <source>
        <dbReference type="ARBA" id="ARBA00022833"/>
    </source>
</evidence>
<dbReference type="GeneID" id="106817223"/>
<dbReference type="NCBIfam" id="TIGR00617">
    <property type="entry name" value="rpa1"/>
    <property type="match status" value="1"/>
</dbReference>
<protein>
    <recommendedName>
        <fullName evidence="9">Replication protein A subunit</fullName>
    </recommendedName>
</protein>
<dbReference type="InterPro" id="IPR031657">
    <property type="entry name" value="REPA_OB_2"/>
</dbReference>
<evidence type="ECO:0000256" key="3">
    <source>
        <dbReference type="ARBA" id="ARBA00022705"/>
    </source>
</evidence>
<dbReference type="CDD" id="cd04475">
    <property type="entry name" value="RPA1_DBD_B"/>
    <property type="match status" value="1"/>
</dbReference>
<comment type="subunit">
    <text evidence="9">Component of the heterotrimeric canonical replication protein A complex (RPA).</text>
</comment>
<comment type="function">
    <text evidence="9">As part of the heterotrimeric replication protein A complex (RPA/RP-A), binds and stabilizes single-stranded DNA intermediates, that form during DNA replication or upon DNA stress. It prevents their reannealing and in parallel, recruits and activates different proteins and complexes involved in DNA metabolism. Thereby, it plays an essential role both in DNA replication and the cellular response to DNA damage.</text>
</comment>
<dbReference type="Pfam" id="PF16900">
    <property type="entry name" value="REPA_OB_2"/>
    <property type="match status" value="1"/>
</dbReference>
<evidence type="ECO:0000313" key="16">
    <source>
        <dbReference type="RefSeq" id="XP_014677373.1"/>
    </source>
</evidence>
<dbReference type="PANTHER" id="PTHR47165">
    <property type="entry name" value="OS03G0429900 PROTEIN"/>
    <property type="match status" value="1"/>
</dbReference>
<keyword evidence="4 9" id="KW-0479">Metal-binding</keyword>
<dbReference type="Pfam" id="PF01336">
    <property type="entry name" value="tRNA_anti-codon"/>
    <property type="match status" value="1"/>
</dbReference>
<dbReference type="InterPro" id="IPR004365">
    <property type="entry name" value="NA-bd_OB_tRNA"/>
</dbReference>
<evidence type="ECO:0000259" key="13">
    <source>
        <dbReference type="Pfam" id="PF08646"/>
    </source>
</evidence>
<comment type="subcellular location">
    <subcellularLocation>
        <location evidence="1 9">Nucleus</location>
    </subcellularLocation>
</comment>
<evidence type="ECO:0000256" key="7">
    <source>
        <dbReference type="ARBA" id="ARBA00023125"/>
    </source>
</evidence>
<feature type="region of interest" description="Disordered" evidence="10">
    <location>
        <begin position="67"/>
        <end position="114"/>
    </location>
</feature>
<keyword evidence="6 9" id="KW-0862">Zinc</keyword>
<evidence type="ECO:0000256" key="2">
    <source>
        <dbReference type="ARBA" id="ARBA00005690"/>
    </source>
</evidence>
<dbReference type="Gene3D" id="2.40.50.140">
    <property type="entry name" value="Nucleic acid-binding proteins"/>
    <property type="match status" value="4"/>
</dbReference>
<dbReference type="SUPFAM" id="SSF50249">
    <property type="entry name" value="Nucleic acid-binding proteins"/>
    <property type="match status" value="4"/>
</dbReference>
<dbReference type="CDD" id="cd04474">
    <property type="entry name" value="RPA1_DBD_A"/>
    <property type="match status" value="1"/>
</dbReference>
<evidence type="ECO:0000259" key="12">
    <source>
        <dbReference type="Pfam" id="PF04057"/>
    </source>
</evidence>
<dbReference type="CDD" id="cd04476">
    <property type="entry name" value="RPA1_DBD_C"/>
    <property type="match status" value="1"/>
</dbReference>
<dbReference type="Pfam" id="PF08646">
    <property type="entry name" value="Rep_fac-A_C"/>
    <property type="match status" value="1"/>
</dbReference>
<evidence type="ECO:0000256" key="4">
    <source>
        <dbReference type="ARBA" id="ARBA00022723"/>
    </source>
</evidence>
<comment type="similarity">
    <text evidence="2 9">Belongs to the replication factor A protein 1 family.</text>
</comment>
<dbReference type="RefSeq" id="XP_014677373.1">
    <property type="nucleotide sequence ID" value="XM_014821887.1"/>
</dbReference>
<keyword evidence="5 9" id="KW-0863">Zinc-finger</keyword>
<dbReference type="InterPro" id="IPR004591">
    <property type="entry name" value="Rfa1"/>
</dbReference>
<accession>A0ABM1EYV2</accession>
<keyword evidence="15" id="KW-1185">Reference proteome</keyword>
<dbReference type="PANTHER" id="PTHR47165:SF4">
    <property type="entry name" value="OS03G0429900 PROTEIN"/>
    <property type="match status" value="1"/>
</dbReference>
<keyword evidence="7 9" id="KW-0238">DNA-binding</keyword>
<evidence type="ECO:0000256" key="5">
    <source>
        <dbReference type="ARBA" id="ARBA00022771"/>
    </source>
</evidence>
<dbReference type="InterPro" id="IPR012340">
    <property type="entry name" value="NA-bd_OB-fold"/>
</dbReference>
<dbReference type="Proteomes" id="UP000695022">
    <property type="component" value="Unplaced"/>
</dbReference>
<name>A0ABM1EYV2_PRICU</name>
<dbReference type="InterPro" id="IPR047192">
    <property type="entry name" value="Euk_RPA1_DBD_C"/>
</dbReference>
<evidence type="ECO:0000256" key="8">
    <source>
        <dbReference type="ARBA" id="ARBA00023242"/>
    </source>
</evidence>